<dbReference type="HOGENOM" id="CLU_081285_1_0_12"/>
<dbReference type="STRING" id="869212.Turpa_2326"/>
<organism evidence="2 3">
    <name type="scientific">Turneriella parva (strain ATCC BAA-1111 / DSM 21527 / NCTC 11395 / H)</name>
    <name type="common">Leptospira parva</name>
    <dbReference type="NCBI Taxonomy" id="869212"/>
    <lineage>
        <taxon>Bacteria</taxon>
        <taxon>Pseudomonadati</taxon>
        <taxon>Spirochaetota</taxon>
        <taxon>Spirochaetia</taxon>
        <taxon>Leptospirales</taxon>
        <taxon>Leptospiraceae</taxon>
        <taxon>Turneriella</taxon>
    </lineage>
</organism>
<dbReference type="KEGG" id="tpx:Turpa_2326"/>
<dbReference type="EMBL" id="CP002959">
    <property type="protein sequence ID" value="AFM12970.1"/>
    <property type="molecule type" value="Genomic_DNA"/>
</dbReference>
<evidence type="ECO:0000313" key="3">
    <source>
        <dbReference type="Proteomes" id="UP000006048"/>
    </source>
</evidence>
<proteinExistence type="predicted"/>
<dbReference type="InterPro" id="IPR033399">
    <property type="entry name" value="TP_0789-like"/>
</dbReference>
<name>I4B6R3_TURPD</name>
<keyword evidence="3" id="KW-1185">Reference proteome</keyword>
<accession>I4B6R3</accession>
<dbReference type="CDD" id="cd16329">
    <property type="entry name" value="LolA_like"/>
    <property type="match status" value="1"/>
</dbReference>
<dbReference type="Proteomes" id="UP000006048">
    <property type="component" value="Chromosome"/>
</dbReference>
<sequence>MKKYIIVVLFFTQYGIHAKGVNAILQEIDKRMSQISDFSAKVALTQQKVGQGVKNFETLFFRRDEGDEFLMVTTAPQSEKGNGYLRTGNNFWMYRQNTRTFQHINRDESINGTDTKAGDFERKKTTELYKPYVDANGKEDITEEMLGNKKVWKFTVVAKVRDVTYPKQVYWVEQGTYLQLKVQSYSLSGTLMQTAYFIKYTQIEGKYILLKGMFVDEFEKGNKTVLEISGVSLKKLDSKIFTKAYLENLSK</sequence>
<reference evidence="2 3" key="1">
    <citation type="submission" date="2012-06" db="EMBL/GenBank/DDBJ databases">
        <title>The complete chromosome of genome of Turneriella parva DSM 21527.</title>
        <authorList>
            <consortium name="US DOE Joint Genome Institute (JGI-PGF)"/>
            <person name="Lucas S."/>
            <person name="Han J."/>
            <person name="Lapidus A."/>
            <person name="Bruce D."/>
            <person name="Goodwin L."/>
            <person name="Pitluck S."/>
            <person name="Peters L."/>
            <person name="Kyrpides N."/>
            <person name="Mavromatis K."/>
            <person name="Ivanova N."/>
            <person name="Mikhailova N."/>
            <person name="Chertkov O."/>
            <person name="Detter J.C."/>
            <person name="Tapia R."/>
            <person name="Han C."/>
            <person name="Land M."/>
            <person name="Hauser L."/>
            <person name="Markowitz V."/>
            <person name="Cheng J.-F."/>
            <person name="Hugenholtz P."/>
            <person name="Woyke T."/>
            <person name="Wu D."/>
            <person name="Gronow S."/>
            <person name="Wellnitz S."/>
            <person name="Brambilla E."/>
            <person name="Klenk H.-P."/>
            <person name="Eisen J.A."/>
        </authorList>
    </citation>
    <scope>NUCLEOTIDE SEQUENCE [LARGE SCALE GENOMIC DNA]</scope>
    <source>
        <strain evidence="3">ATCC BAA-1111 / DSM 21527 / NCTC 11395 / H</strain>
    </source>
</reference>
<dbReference type="OrthoDB" id="357718at2"/>
<protein>
    <recommendedName>
        <fullName evidence="1">Uncharacterized protein TP-0789 domain-containing protein</fullName>
    </recommendedName>
</protein>
<feature type="domain" description="Uncharacterized protein TP-0789" evidence="1">
    <location>
        <begin position="67"/>
        <end position="248"/>
    </location>
</feature>
<gene>
    <name evidence="2" type="ordered locus">Turpa_2326</name>
</gene>
<dbReference type="AlphaFoldDB" id="I4B6R3"/>
<evidence type="ECO:0000259" key="1">
    <source>
        <dbReference type="Pfam" id="PF17131"/>
    </source>
</evidence>
<dbReference type="RefSeq" id="WP_014803476.1">
    <property type="nucleotide sequence ID" value="NC_018020.1"/>
</dbReference>
<dbReference type="Gene3D" id="2.50.20.10">
    <property type="entry name" value="Lipoprotein localisation LolA/LolB/LppX"/>
    <property type="match status" value="1"/>
</dbReference>
<dbReference type="Pfam" id="PF17131">
    <property type="entry name" value="LolA_like"/>
    <property type="match status" value="1"/>
</dbReference>
<evidence type="ECO:0000313" key="2">
    <source>
        <dbReference type="EMBL" id="AFM12970.1"/>
    </source>
</evidence>